<keyword evidence="2" id="KW-0805">Transcription regulation</keyword>
<dbReference type="GO" id="GO:0006351">
    <property type="term" value="P:DNA-templated transcription"/>
    <property type="evidence" value="ECO:0007669"/>
    <property type="project" value="TreeGrafter"/>
</dbReference>
<dbReference type="RefSeq" id="WP_183934095.1">
    <property type="nucleotide sequence ID" value="NZ_JACICF010000002.1"/>
</dbReference>
<feature type="coiled-coil region" evidence="5">
    <location>
        <begin position="62"/>
        <end position="89"/>
    </location>
</feature>
<sequence>MFDWDDLRFFLAVARSGSTLAASRALRVSQATVSRRVTAFEERVGATLFDRGPSGYSLTPRGQALVEEAERVEDSVRRLEDRLDADNRHLAGEVRLTTVESAASAWIIPALARLREKHPDIAVDLITSDAYLDIASGEADVAIRFGDRPDDPRLIARHLVEMEECLYAVRDMVVHLGRPTGAADLSRYPLIVSSHPRERFERWIADNIPEPKIAHRINTLSGELAAVRAGLGAAMLPCLMGDAVKGLVRLLPPIESLRTPCWMVTTDRARKQPPVRVVIDTVVDEIQRQTAPPESAAARSHKHQRKRAARH</sequence>
<dbReference type="EMBL" id="JACICF010000002">
    <property type="protein sequence ID" value="MBB3764719.1"/>
    <property type="molecule type" value="Genomic_DNA"/>
</dbReference>
<evidence type="ECO:0000256" key="1">
    <source>
        <dbReference type="ARBA" id="ARBA00009437"/>
    </source>
</evidence>
<dbReference type="PANTHER" id="PTHR30537">
    <property type="entry name" value="HTH-TYPE TRANSCRIPTIONAL REGULATOR"/>
    <property type="match status" value="1"/>
</dbReference>
<feature type="region of interest" description="Disordered" evidence="6">
    <location>
        <begin position="288"/>
        <end position="311"/>
    </location>
</feature>
<keyword evidence="9" id="KW-1185">Reference proteome</keyword>
<evidence type="ECO:0000256" key="4">
    <source>
        <dbReference type="ARBA" id="ARBA00023163"/>
    </source>
</evidence>
<dbReference type="GO" id="GO:0043565">
    <property type="term" value="F:sequence-specific DNA binding"/>
    <property type="evidence" value="ECO:0007669"/>
    <property type="project" value="TreeGrafter"/>
</dbReference>
<evidence type="ECO:0000256" key="3">
    <source>
        <dbReference type="ARBA" id="ARBA00023125"/>
    </source>
</evidence>
<dbReference type="AlphaFoldDB" id="A0A839Z032"/>
<evidence type="ECO:0000259" key="7">
    <source>
        <dbReference type="PROSITE" id="PS50931"/>
    </source>
</evidence>
<organism evidence="8 9">
    <name type="scientific">Sphingomicrobium lutaoense</name>
    <dbReference type="NCBI Taxonomy" id="515949"/>
    <lineage>
        <taxon>Bacteria</taxon>
        <taxon>Pseudomonadati</taxon>
        <taxon>Pseudomonadota</taxon>
        <taxon>Alphaproteobacteria</taxon>
        <taxon>Sphingomonadales</taxon>
        <taxon>Sphingomonadaceae</taxon>
        <taxon>Sphingomicrobium</taxon>
    </lineage>
</organism>
<evidence type="ECO:0000256" key="6">
    <source>
        <dbReference type="SAM" id="MobiDB-lite"/>
    </source>
</evidence>
<dbReference type="SUPFAM" id="SSF53850">
    <property type="entry name" value="Periplasmic binding protein-like II"/>
    <property type="match status" value="1"/>
</dbReference>
<accession>A0A839Z032</accession>
<name>A0A839Z032_9SPHN</name>
<dbReference type="Pfam" id="PF03466">
    <property type="entry name" value="LysR_substrate"/>
    <property type="match status" value="1"/>
</dbReference>
<dbReference type="PANTHER" id="PTHR30537:SF3">
    <property type="entry name" value="TRANSCRIPTIONAL REGULATORY PROTEIN"/>
    <property type="match status" value="1"/>
</dbReference>
<dbReference type="InterPro" id="IPR058163">
    <property type="entry name" value="LysR-type_TF_proteobact-type"/>
</dbReference>
<keyword evidence="3 8" id="KW-0238">DNA-binding</keyword>
<gene>
    <name evidence="8" type="ORF">FHS50_001781</name>
</gene>
<dbReference type="Gene3D" id="1.10.10.10">
    <property type="entry name" value="Winged helix-like DNA-binding domain superfamily/Winged helix DNA-binding domain"/>
    <property type="match status" value="1"/>
</dbReference>
<dbReference type="InterPro" id="IPR036390">
    <property type="entry name" value="WH_DNA-bd_sf"/>
</dbReference>
<comment type="caution">
    <text evidence="8">The sequence shown here is derived from an EMBL/GenBank/DDBJ whole genome shotgun (WGS) entry which is preliminary data.</text>
</comment>
<protein>
    <submittedName>
        <fullName evidence="8">DNA-binding transcriptional LysR family regulator</fullName>
    </submittedName>
</protein>
<comment type="similarity">
    <text evidence="1">Belongs to the LysR transcriptional regulatory family.</text>
</comment>
<dbReference type="InterPro" id="IPR005119">
    <property type="entry name" value="LysR_subst-bd"/>
</dbReference>
<dbReference type="SUPFAM" id="SSF46785">
    <property type="entry name" value="Winged helix' DNA-binding domain"/>
    <property type="match status" value="1"/>
</dbReference>
<dbReference type="PROSITE" id="PS50931">
    <property type="entry name" value="HTH_LYSR"/>
    <property type="match status" value="1"/>
</dbReference>
<feature type="compositionally biased region" description="Basic residues" evidence="6">
    <location>
        <begin position="299"/>
        <end position="311"/>
    </location>
</feature>
<dbReference type="InterPro" id="IPR000847">
    <property type="entry name" value="LysR_HTH_N"/>
</dbReference>
<dbReference type="InterPro" id="IPR036388">
    <property type="entry name" value="WH-like_DNA-bd_sf"/>
</dbReference>
<evidence type="ECO:0000313" key="9">
    <source>
        <dbReference type="Proteomes" id="UP000578569"/>
    </source>
</evidence>
<dbReference type="GO" id="GO:0003700">
    <property type="term" value="F:DNA-binding transcription factor activity"/>
    <property type="evidence" value="ECO:0007669"/>
    <property type="project" value="InterPro"/>
</dbReference>
<feature type="domain" description="HTH lysR-type" evidence="7">
    <location>
        <begin position="2"/>
        <end position="59"/>
    </location>
</feature>
<dbReference type="Pfam" id="PF00126">
    <property type="entry name" value="HTH_1"/>
    <property type="match status" value="1"/>
</dbReference>
<keyword evidence="5" id="KW-0175">Coiled coil</keyword>
<dbReference type="Gene3D" id="3.40.190.290">
    <property type="match status" value="1"/>
</dbReference>
<keyword evidence="4" id="KW-0804">Transcription</keyword>
<evidence type="ECO:0000313" key="8">
    <source>
        <dbReference type="EMBL" id="MBB3764719.1"/>
    </source>
</evidence>
<evidence type="ECO:0000256" key="5">
    <source>
        <dbReference type="SAM" id="Coils"/>
    </source>
</evidence>
<reference evidence="8 9" key="1">
    <citation type="submission" date="2020-08" db="EMBL/GenBank/DDBJ databases">
        <title>Genomic Encyclopedia of Type Strains, Phase IV (KMG-IV): sequencing the most valuable type-strain genomes for metagenomic binning, comparative biology and taxonomic classification.</title>
        <authorList>
            <person name="Goeker M."/>
        </authorList>
    </citation>
    <scope>NUCLEOTIDE SEQUENCE [LARGE SCALE GENOMIC DNA]</scope>
    <source>
        <strain evidence="8 9">DSM 24194</strain>
    </source>
</reference>
<evidence type="ECO:0000256" key="2">
    <source>
        <dbReference type="ARBA" id="ARBA00023015"/>
    </source>
</evidence>
<proteinExistence type="inferred from homology"/>
<dbReference type="Proteomes" id="UP000578569">
    <property type="component" value="Unassembled WGS sequence"/>
</dbReference>